<dbReference type="FunCoup" id="A0A158NQH0">
    <property type="interactions" value="47"/>
</dbReference>
<evidence type="ECO:0008006" key="9">
    <source>
        <dbReference type="Google" id="ProtNLM"/>
    </source>
</evidence>
<feature type="coiled-coil region" evidence="5">
    <location>
        <begin position="517"/>
        <end position="551"/>
    </location>
</feature>
<dbReference type="Proteomes" id="UP000005205">
    <property type="component" value="Unassembled WGS sequence"/>
</dbReference>
<feature type="coiled-coil region" evidence="5">
    <location>
        <begin position="206"/>
        <end position="240"/>
    </location>
</feature>
<proteinExistence type="inferred from homology"/>
<dbReference type="OrthoDB" id="10254663at2759"/>
<dbReference type="SUPFAM" id="SSF90257">
    <property type="entry name" value="Myosin rod fragments"/>
    <property type="match status" value="1"/>
</dbReference>
<keyword evidence="2" id="KW-0963">Cytoplasm</keyword>
<feature type="coiled-coil region" evidence="5">
    <location>
        <begin position="273"/>
        <end position="388"/>
    </location>
</feature>
<protein>
    <recommendedName>
        <fullName evidence="9">Centrosomal protein of 135 kDa</fullName>
    </recommendedName>
</protein>
<comment type="similarity">
    <text evidence="4">Belongs to the CEP135/TSGA10 family.</text>
</comment>
<dbReference type="EMBL" id="ADTU01023157">
    <property type="status" value="NOT_ANNOTATED_CDS"/>
    <property type="molecule type" value="Genomic_DNA"/>
</dbReference>
<name>A0A158NQH0_ATTCE</name>
<reference evidence="7" key="2">
    <citation type="submission" date="2016-04" db="UniProtKB">
        <authorList>
            <consortium name="EnsemblMetazoa"/>
        </authorList>
    </citation>
    <scope>IDENTIFICATION</scope>
</reference>
<feature type="compositionally biased region" description="Polar residues" evidence="6">
    <location>
        <begin position="1197"/>
        <end position="1215"/>
    </location>
</feature>
<reference evidence="8" key="1">
    <citation type="journal article" date="2011" name="PLoS Genet.">
        <title>The genome sequence of the leaf-cutter ant Atta cephalotes reveals insights into its obligate symbiotic lifestyle.</title>
        <authorList>
            <person name="Suen G."/>
            <person name="Teiling C."/>
            <person name="Li L."/>
            <person name="Holt C."/>
            <person name="Abouheif E."/>
            <person name="Bornberg-Bauer E."/>
            <person name="Bouffard P."/>
            <person name="Caldera E.J."/>
            <person name="Cash E."/>
            <person name="Cavanaugh A."/>
            <person name="Denas O."/>
            <person name="Elhaik E."/>
            <person name="Fave M.J."/>
            <person name="Gadau J."/>
            <person name="Gibson J.D."/>
            <person name="Graur D."/>
            <person name="Grubbs K.J."/>
            <person name="Hagen D.E."/>
            <person name="Harkins T.T."/>
            <person name="Helmkampf M."/>
            <person name="Hu H."/>
            <person name="Johnson B.R."/>
            <person name="Kim J."/>
            <person name="Marsh S.E."/>
            <person name="Moeller J.A."/>
            <person name="Munoz-Torres M.C."/>
            <person name="Murphy M.C."/>
            <person name="Naughton M.C."/>
            <person name="Nigam S."/>
            <person name="Overson R."/>
            <person name="Rajakumar R."/>
            <person name="Reese J.T."/>
            <person name="Scott J.J."/>
            <person name="Smith C.R."/>
            <person name="Tao S."/>
            <person name="Tsutsui N.D."/>
            <person name="Viljakainen L."/>
            <person name="Wissler L."/>
            <person name="Yandell M.D."/>
            <person name="Zimmer F."/>
            <person name="Taylor J."/>
            <person name="Slater S.C."/>
            <person name="Clifton S.W."/>
            <person name="Warren W.C."/>
            <person name="Elsik C.G."/>
            <person name="Smith C.D."/>
            <person name="Weinstock G.M."/>
            <person name="Gerardo N.M."/>
            <person name="Currie C.R."/>
        </authorList>
    </citation>
    <scope>NUCLEOTIDE SEQUENCE [LARGE SCALE GENOMIC DNA]</scope>
</reference>
<dbReference type="STRING" id="12957.A0A158NQH0"/>
<gene>
    <name evidence="7" type="primary">105622986</name>
</gene>
<evidence type="ECO:0000256" key="5">
    <source>
        <dbReference type="SAM" id="Coils"/>
    </source>
</evidence>
<evidence type="ECO:0000256" key="3">
    <source>
        <dbReference type="ARBA" id="ARBA00023212"/>
    </source>
</evidence>
<feature type="coiled-coil region" evidence="5">
    <location>
        <begin position="644"/>
        <end position="1046"/>
    </location>
</feature>
<feature type="compositionally biased region" description="Polar residues" evidence="6">
    <location>
        <begin position="448"/>
        <end position="458"/>
    </location>
</feature>
<evidence type="ECO:0000256" key="1">
    <source>
        <dbReference type="ARBA" id="ARBA00004114"/>
    </source>
</evidence>
<dbReference type="EnsemblMetazoa" id="XM_012204388.1">
    <property type="protein sequence ID" value="XP_012059778.1"/>
    <property type="gene ID" value="LOC105622986"/>
</dbReference>
<dbReference type="GO" id="GO:0005814">
    <property type="term" value="C:centriole"/>
    <property type="evidence" value="ECO:0007669"/>
    <property type="project" value="UniProtKB-SubCell"/>
</dbReference>
<dbReference type="PANTHER" id="PTHR20544">
    <property type="entry name" value="CENTROSOMAL PROTEIN CEP135"/>
    <property type="match status" value="1"/>
</dbReference>
<dbReference type="EMBL" id="ADTU01023159">
    <property type="status" value="NOT_ANNOTATED_CDS"/>
    <property type="molecule type" value="Genomic_DNA"/>
</dbReference>
<dbReference type="CDD" id="cd22292">
    <property type="entry name" value="cc_Cep135_MBD"/>
    <property type="match status" value="1"/>
</dbReference>
<evidence type="ECO:0000256" key="4">
    <source>
        <dbReference type="ARBA" id="ARBA00038123"/>
    </source>
</evidence>
<evidence type="ECO:0000256" key="6">
    <source>
        <dbReference type="SAM" id="MobiDB-lite"/>
    </source>
</evidence>
<sequence>MSGDVECNITARYRTVRKHLDNLGYKQTLSLDALPLIEALLIDLIQTTDSLKHFKAVAQENIEACSHLQLSIDPYKCDNVRLVQECNQLYSDVIETKEAHQKQVKDFKRQIYKLECECNDLQLISSRNIHKIKELEAESAAKSKKILELQGKCLKPTIINVGLTIKKRPCFPLRRPVLETELMPRTKNNGSLPKLNSMEPKIIDIISMADHKMNCLNQEVTKLREELLLQTDTIETLEKQMLEGGCSYAAISKDCTYKKKSGATRDATDINEVKVLQQVKLELEQQLKESLNKQHDAMSQAMKLATRNEELEKELRDIDHVALAVEADCNSAVKENNRRVCRLQEKLENVMTQVHVLERELTVERREVQELRADLEACRLEKRNIQRTLECTLDEKKQMSDKINQLTVIEKSVNMERLTKENDCQKQDINQLQFTNKISEEHIHKKNIGQNNGENEQTNTKEKREKNDQNKGMKTSKKKNALKNNRNEKHDVIDHQIAINDKEIIKNTSGFDMQKRIDEANLKIASLQQTIQRLEIERDHYRKEYINCLDEQRRTSDKDNADLWTQICELKCELSDKEQALSKEHQEKEELCHKKKDLEARLQTYNQKRQMCFPCRSCSLCQPIRICTCTSGSPVSGDVSTKMLEHLERERDIARADVKRLIDERDALREKLEIMSDTHKSEQLRLKENLIETENRLKHIEKERQDLLVTQGSRRATMNGLENQLDDVQEELRRTKQELMAQRTQYFQLRTLQDQTDQALGDTQSQLSQTESELNKAVDHNKNMEQQQLQLNDQIKELKQEINTLRSNMTLLDQEKDRLLMVLDEKTEKIAALERELTYKDQQNEAVQKQIRDLQHKNEICIDQSAEQERQLRSLQMEMESIQRQFEAASVDRENAIHENRKLQDDLAALTCEMRNMQRELETSRAECYDLKRQLQTYVSEVRRAEELLNRKENERTEMLNHFRSLSLEATVLENNNHSLESEAAEARGALQTAKHQILDFERQLADRDCLIKGYETQISSLTQSVASMEIQLQQQIEQKHRVEADLMAVRDLCVKLDQQKDTLTEQLGDKDTMKVHYETQFSRLQAEQNIVQDQITRDRVTVERLETLLNQAKQESINAQTTNQELQNEVSRLKQKISELQSKLSSESAELKQYQNQAAEYSKQISELRRQVTNERFDRARKEEESRRYSEKSMILPQQNSFQDRTTLPQSDIRTPNGDGIASTVRQVDWLKKPYNVIPKYTCIRDPSQVRTNHNRPISFLLECQCSSFEKCIFSADFVPCPSTFSSQRKSVSNTDKSLEVSLTKEV</sequence>
<dbReference type="InterPro" id="IPR051877">
    <property type="entry name" value="Centriole_BasalBody_StrucProt"/>
</dbReference>
<evidence type="ECO:0000313" key="8">
    <source>
        <dbReference type="Proteomes" id="UP000005205"/>
    </source>
</evidence>
<dbReference type="InParanoid" id="A0A158NQH0"/>
<feature type="compositionally biased region" description="Basic and acidic residues" evidence="6">
    <location>
        <begin position="459"/>
        <end position="471"/>
    </location>
</feature>
<organism evidence="7 8">
    <name type="scientific">Atta cephalotes</name>
    <name type="common">Leafcutter ant</name>
    <dbReference type="NCBI Taxonomy" id="12957"/>
    <lineage>
        <taxon>Eukaryota</taxon>
        <taxon>Metazoa</taxon>
        <taxon>Ecdysozoa</taxon>
        <taxon>Arthropoda</taxon>
        <taxon>Hexapoda</taxon>
        <taxon>Insecta</taxon>
        <taxon>Pterygota</taxon>
        <taxon>Neoptera</taxon>
        <taxon>Endopterygota</taxon>
        <taxon>Hymenoptera</taxon>
        <taxon>Apocrita</taxon>
        <taxon>Aculeata</taxon>
        <taxon>Formicoidea</taxon>
        <taxon>Formicidae</taxon>
        <taxon>Myrmicinae</taxon>
        <taxon>Atta</taxon>
    </lineage>
</organism>
<feature type="coiled-coil region" evidence="5">
    <location>
        <begin position="581"/>
        <end position="608"/>
    </location>
</feature>
<dbReference type="eggNOG" id="ENOG502S7ZQ">
    <property type="taxonomic scope" value="Eukaryota"/>
</dbReference>
<evidence type="ECO:0000256" key="2">
    <source>
        <dbReference type="ARBA" id="ARBA00022490"/>
    </source>
</evidence>
<accession>A0A158NQH0</accession>
<evidence type="ECO:0000313" key="7">
    <source>
        <dbReference type="EnsemblMetazoa" id="XP_012059778.1"/>
    </source>
</evidence>
<dbReference type="EMBL" id="ADTU01023160">
    <property type="status" value="NOT_ANNOTATED_CDS"/>
    <property type="molecule type" value="Genomic_DNA"/>
</dbReference>
<keyword evidence="3" id="KW-0206">Cytoskeleton</keyword>
<dbReference type="EMBL" id="ADTU01023158">
    <property type="status" value="NOT_ANNOTATED_CDS"/>
    <property type="molecule type" value="Genomic_DNA"/>
</dbReference>
<dbReference type="KEGG" id="acep:105622986"/>
<dbReference type="PANTHER" id="PTHR20544:SF0">
    <property type="entry name" value="NUCLEOPROTEIN TPR_MLP1 DOMAIN-CONTAINING PROTEIN"/>
    <property type="match status" value="1"/>
</dbReference>
<keyword evidence="5" id="KW-0175">Coiled coil</keyword>
<feature type="region of interest" description="Disordered" evidence="6">
    <location>
        <begin position="1178"/>
        <end position="1220"/>
    </location>
</feature>
<dbReference type="EMBL" id="ADTU01023161">
    <property type="status" value="NOT_ANNOTATED_CDS"/>
    <property type="molecule type" value="Genomic_DNA"/>
</dbReference>
<comment type="subcellular location">
    <subcellularLocation>
        <location evidence="1">Cytoplasm</location>
        <location evidence="1">Cytoskeleton</location>
        <location evidence="1">Microtubule organizing center</location>
        <location evidence="1">Centrosome</location>
        <location evidence="1">Centriole</location>
    </subcellularLocation>
</comment>
<feature type="coiled-coil region" evidence="5">
    <location>
        <begin position="97"/>
        <end position="152"/>
    </location>
</feature>
<feature type="region of interest" description="Disordered" evidence="6">
    <location>
        <begin position="442"/>
        <end position="485"/>
    </location>
</feature>
<feature type="compositionally biased region" description="Basic and acidic residues" evidence="6">
    <location>
        <begin position="1178"/>
        <end position="1192"/>
    </location>
</feature>
<keyword evidence="8" id="KW-1185">Reference proteome</keyword>